<keyword evidence="3" id="KW-1185">Reference proteome</keyword>
<gene>
    <name evidence="2" type="ORF">IEO70_06245</name>
</gene>
<evidence type="ECO:0000313" key="2">
    <source>
        <dbReference type="EMBL" id="MBD3107961.1"/>
    </source>
</evidence>
<dbReference type="AlphaFoldDB" id="A0A927HAZ9"/>
<keyword evidence="1" id="KW-0472">Membrane</keyword>
<reference evidence="2" key="1">
    <citation type="submission" date="2020-09" db="EMBL/GenBank/DDBJ databases">
        <title>Bacillus faecalis sp. nov., a moderately halophilic bacterium isolated from cow faeces.</title>
        <authorList>
            <person name="Jiang L."/>
            <person name="Lee J."/>
        </authorList>
    </citation>
    <scope>NUCLEOTIDE SEQUENCE</scope>
    <source>
        <strain evidence="2">AGMB 02131</strain>
    </source>
</reference>
<protein>
    <recommendedName>
        <fullName evidence="4">CXXC-20-CXXC protein</fullName>
    </recommendedName>
</protein>
<keyword evidence="1" id="KW-0812">Transmembrane</keyword>
<accession>A0A927HAZ9</accession>
<dbReference type="NCBIfam" id="TIGR04104">
    <property type="entry name" value="cxxc_20_cxxc"/>
    <property type="match status" value="1"/>
</dbReference>
<evidence type="ECO:0008006" key="4">
    <source>
        <dbReference type="Google" id="ProtNLM"/>
    </source>
</evidence>
<keyword evidence="1" id="KW-1133">Transmembrane helix</keyword>
<dbReference type="RefSeq" id="WP_190997504.1">
    <property type="nucleotide sequence ID" value="NZ_JACXSI010000012.1"/>
</dbReference>
<dbReference type="EMBL" id="JACXSI010000012">
    <property type="protein sequence ID" value="MBD3107961.1"/>
    <property type="molecule type" value="Genomic_DNA"/>
</dbReference>
<name>A0A927HAZ9_9BACI</name>
<dbReference type="Proteomes" id="UP000602076">
    <property type="component" value="Unassembled WGS sequence"/>
</dbReference>
<proteinExistence type="predicted"/>
<feature type="transmembrane region" description="Helical" evidence="1">
    <location>
        <begin position="69"/>
        <end position="89"/>
    </location>
</feature>
<feature type="transmembrane region" description="Helical" evidence="1">
    <location>
        <begin position="46"/>
        <end position="63"/>
    </location>
</feature>
<sequence>MAACQKCHKQWSWKEITKKSFTFEMKMDCPHCGQVQYMSAKARKKAINFAMILQLIWLLPLFLGATSYFTIISVCTALIMSITLSPFLLELSNEEEPLW</sequence>
<evidence type="ECO:0000256" key="1">
    <source>
        <dbReference type="SAM" id="Phobius"/>
    </source>
</evidence>
<dbReference type="InterPro" id="IPR026369">
    <property type="entry name" value="CxxC_20_CxxC"/>
</dbReference>
<comment type="caution">
    <text evidence="2">The sequence shown here is derived from an EMBL/GenBank/DDBJ whole genome shotgun (WGS) entry which is preliminary data.</text>
</comment>
<evidence type="ECO:0000313" key="3">
    <source>
        <dbReference type="Proteomes" id="UP000602076"/>
    </source>
</evidence>
<organism evidence="2 3">
    <name type="scientific">Peribacillus faecalis</name>
    <dbReference type="NCBI Taxonomy" id="2772559"/>
    <lineage>
        <taxon>Bacteria</taxon>
        <taxon>Bacillati</taxon>
        <taxon>Bacillota</taxon>
        <taxon>Bacilli</taxon>
        <taxon>Bacillales</taxon>
        <taxon>Bacillaceae</taxon>
        <taxon>Peribacillus</taxon>
    </lineage>
</organism>